<name>A0ABW2F528_9BACL</name>
<dbReference type="RefSeq" id="WP_378045401.1">
    <property type="nucleotide sequence ID" value="NZ_JBHMDN010000007.1"/>
</dbReference>
<dbReference type="Proteomes" id="UP001596378">
    <property type="component" value="Unassembled WGS sequence"/>
</dbReference>
<feature type="transmembrane region" description="Helical" evidence="1">
    <location>
        <begin position="49"/>
        <end position="72"/>
    </location>
</feature>
<proteinExistence type="predicted"/>
<dbReference type="EMBL" id="JBHTAI010000004">
    <property type="protein sequence ID" value="MFC7148327.1"/>
    <property type="molecule type" value="Genomic_DNA"/>
</dbReference>
<gene>
    <name evidence="2" type="ORF">ACFQMJ_07255</name>
</gene>
<comment type="caution">
    <text evidence="2">The sequence shown here is derived from an EMBL/GenBank/DDBJ whole genome shotgun (WGS) entry which is preliminary data.</text>
</comment>
<evidence type="ECO:0000313" key="2">
    <source>
        <dbReference type="EMBL" id="MFC7148327.1"/>
    </source>
</evidence>
<keyword evidence="3" id="KW-1185">Reference proteome</keyword>
<keyword evidence="1" id="KW-1133">Transmembrane helix</keyword>
<evidence type="ECO:0008006" key="4">
    <source>
        <dbReference type="Google" id="ProtNLM"/>
    </source>
</evidence>
<protein>
    <recommendedName>
        <fullName evidence="4">DUF4179 domain-containing protein</fullName>
    </recommendedName>
</protein>
<evidence type="ECO:0000313" key="3">
    <source>
        <dbReference type="Proteomes" id="UP001596378"/>
    </source>
</evidence>
<evidence type="ECO:0000256" key="1">
    <source>
        <dbReference type="SAM" id="Phobius"/>
    </source>
</evidence>
<sequence>MSENRIKRLFDGLAPTDEQKERMYRSIVAHSGSENAKHSPGAPAKRIRLAILAAVLMVLLTTTAFAAGFGGLDAGFLRFLSPSSPEQADDLSNGAYAIDKQTSNENGTLIVKQAIGDGNLTYILMDFIGPENVVLDAARYRFENPNTTTDESFHGTGFELLDDGNPDDNKISLVMSLMTENSLQGQTARFRFTDLQAADPYPGLFRTVLPGEWEVSFKLDFKAYSSVYRPDKRINLYGYEAVLKSVSVSPISIALKVESKFLKEIGEASGERREIGPNQYADEYPVTINYKDGTSETTGIFTGLRLSDLLSSRMLIIKTFEQVINDKEIASVVFFGVEIPLADRSAAPANTPAASP</sequence>
<reference evidence="3" key="1">
    <citation type="journal article" date="2019" name="Int. J. Syst. Evol. Microbiol.">
        <title>The Global Catalogue of Microorganisms (GCM) 10K type strain sequencing project: providing services to taxonomists for standard genome sequencing and annotation.</title>
        <authorList>
            <consortium name="The Broad Institute Genomics Platform"/>
            <consortium name="The Broad Institute Genome Sequencing Center for Infectious Disease"/>
            <person name="Wu L."/>
            <person name="Ma J."/>
        </authorList>
    </citation>
    <scope>NUCLEOTIDE SEQUENCE [LARGE SCALE GENOMIC DNA]</scope>
    <source>
        <strain evidence="3">KCTC 12907</strain>
    </source>
</reference>
<keyword evidence="1" id="KW-0812">Transmembrane</keyword>
<accession>A0ABW2F528</accession>
<organism evidence="2 3">
    <name type="scientific">Cohnella cellulosilytica</name>
    <dbReference type="NCBI Taxonomy" id="986710"/>
    <lineage>
        <taxon>Bacteria</taxon>
        <taxon>Bacillati</taxon>
        <taxon>Bacillota</taxon>
        <taxon>Bacilli</taxon>
        <taxon>Bacillales</taxon>
        <taxon>Paenibacillaceae</taxon>
        <taxon>Cohnella</taxon>
    </lineage>
</organism>
<keyword evidence="1" id="KW-0472">Membrane</keyword>